<dbReference type="PANTHER" id="PTHR43649">
    <property type="entry name" value="ARABINOSE-BINDING PROTEIN-RELATED"/>
    <property type="match status" value="1"/>
</dbReference>
<dbReference type="InterPro" id="IPR050490">
    <property type="entry name" value="Bact_solute-bd_prot1"/>
</dbReference>
<dbReference type="Proteomes" id="UP001501594">
    <property type="component" value="Unassembled WGS sequence"/>
</dbReference>
<evidence type="ECO:0000256" key="1">
    <source>
        <dbReference type="SAM" id="SignalP"/>
    </source>
</evidence>
<organism evidence="2 3">
    <name type="scientific">Frondihabitans peucedani</name>
    <dbReference type="NCBI Taxonomy" id="598626"/>
    <lineage>
        <taxon>Bacteria</taxon>
        <taxon>Bacillati</taxon>
        <taxon>Actinomycetota</taxon>
        <taxon>Actinomycetes</taxon>
        <taxon>Micrococcales</taxon>
        <taxon>Microbacteriaceae</taxon>
        <taxon>Frondihabitans</taxon>
    </lineage>
</organism>
<feature type="chain" id="PRO_5047048551" evidence="1">
    <location>
        <begin position="30"/>
        <end position="453"/>
    </location>
</feature>
<proteinExistence type="predicted"/>
<evidence type="ECO:0000313" key="3">
    <source>
        <dbReference type="Proteomes" id="UP001501594"/>
    </source>
</evidence>
<feature type="signal peptide" evidence="1">
    <location>
        <begin position="1"/>
        <end position="29"/>
    </location>
</feature>
<dbReference type="PROSITE" id="PS51257">
    <property type="entry name" value="PROKAR_LIPOPROTEIN"/>
    <property type="match status" value="1"/>
</dbReference>
<sequence length="453" mass="48864">MRKNAPRTAVALGTGLLAVTLVLSGCSGAGGTGGTTSTKTVSQADIDKAMNTPTTLNFWTWVPDIKNEVALFEKKYPKIKVNVQNVGQGAPHYQKIRTAVKAGKGAPDVVQMEYQYISSFNVTGNLLDLAPYGASKLSDQYTPWVWNQVKRDKAVYGIPQDAGPMGNLYRKDILAKAGITKAPETWEEYAADAKIVKEKTGSYMSDLASSQAGQMLGLLWQAGVKPFGYDGDKGVTVDVNSAKAKEVASYWQKLIQEGSVSTDPDFTDSWYQGLANGKYAGWLTAAWGPVFLQGTAAKTSGLWAAAPLPQYSSGENVSGNWGGSSDAVLKTTKNPIASYELAKFINNDAESTLQFANKQFLFPTATKTLESTDFTDQKADFYGGQQVNKLFAGISGTVDTKFEWLPYMDYAYSSYNETMGKALAAKGDLSAGLDAWQKSLVSYGTQQGFSVNK</sequence>
<protein>
    <submittedName>
        <fullName evidence="2">Sugar ABC transporter substrate-binding protein</fullName>
    </submittedName>
</protein>
<reference evidence="3" key="1">
    <citation type="journal article" date="2019" name="Int. J. Syst. Evol. Microbiol.">
        <title>The Global Catalogue of Microorganisms (GCM) 10K type strain sequencing project: providing services to taxonomists for standard genome sequencing and annotation.</title>
        <authorList>
            <consortium name="The Broad Institute Genomics Platform"/>
            <consortium name="The Broad Institute Genome Sequencing Center for Infectious Disease"/>
            <person name="Wu L."/>
            <person name="Ma J."/>
        </authorList>
    </citation>
    <scope>NUCLEOTIDE SEQUENCE [LARGE SCALE GENOMIC DNA]</scope>
    <source>
        <strain evidence="3">JCM 17442</strain>
    </source>
</reference>
<evidence type="ECO:0000313" key="2">
    <source>
        <dbReference type="EMBL" id="GAA4265602.1"/>
    </source>
</evidence>
<accession>A0ABP8E0A1</accession>
<dbReference type="RefSeq" id="WP_344794120.1">
    <property type="nucleotide sequence ID" value="NZ_BAABAU010000001.1"/>
</dbReference>
<dbReference type="InterPro" id="IPR006059">
    <property type="entry name" value="SBP"/>
</dbReference>
<dbReference type="Pfam" id="PF01547">
    <property type="entry name" value="SBP_bac_1"/>
    <property type="match status" value="1"/>
</dbReference>
<name>A0ABP8E0A1_9MICO</name>
<keyword evidence="1" id="KW-0732">Signal</keyword>
<dbReference type="SUPFAM" id="SSF53850">
    <property type="entry name" value="Periplasmic binding protein-like II"/>
    <property type="match status" value="1"/>
</dbReference>
<gene>
    <name evidence="2" type="ORF">GCM10022256_12140</name>
</gene>
<comment type="caution">
    <text evidence="2">The sequence shown here is derived from an EMBL/GenBank/DDBJ whole genome shotgun (WGS) entry which is preliminary data.</text>
</comment>
<dbReference type="EMBL" id="BAABAU010000001">
    <property type="protein sequence ID" value="GAA4265602.1"/>
    <property type="molecule type" value="Genomic_DNA"/>
</dbReference>
<dbReference type="Gene3D" id="3.40.190.10">
    <property type="entry name" value="Periplasmic binding protein-like II"/>
    <property type="match status" value="1"/>
</dbReference>
<dbReference type="PANTHER" id="PTHR43649:SF14">
    <property type="entry name" value="BLR3389 PROTEIN"/>
    <property type="match status" value="1"/>
</dbReference>
<keyword evidence="3" id="KW-1185">Reference proteome</keyword>